<evidence type="ECO:0000313" key="4">
    <source>
        <dbReference type="Proteomes" id="UP000198802"/>
    </source>
</evidence>
<feature type="compositionally biased region" description="Basic and acidic residues" evidence="1">
    <location>
        <begin position="482"/>
        <end position="491"/>
    </location>
</feature>
<dbReference type="PANTHER" id="PTHR35004:SF7">
    <property type="entry name" value="INTEGRASE PROTEIN"/>
    <property type="match status" value="1"/>
</dbReference>
<proteinExistence type="predicted"/>
<name>A0A0S4QVT7_9ACTN</name>
<dbReference type="NCBIfam" id="NF033546">
    <property type="entry name" value="transpos_IS21"/>
    <property type="match status" value="1"/>
</dbReference>
<feature type="region of interest" description="Disordered" evidence="1">
    <location>
        <begin position="482"/>
        <end position="543"/>
    </location>
</feature>
<dbReference type="AlphaFoldDB" id="A0A0S4QVT7"/>
<dbReference type="Pfam" id="PF22483">
    <property type="entry name" value="Mu-transpos_C_2"/>
    <property type="match status" value="1"/>
</dbReference>
<gene>
    <name evidence="3" type="ORF">Ga0074812_12510</name>
</gene>
<organism evidence="3 4">
    <name type="scientific">Parafrankia irregularis</name>
    <dbReference type="NCBI Taxonomy" id="795642"/>
    <lineage>
        <taxon>Bacteria</taxon>
        <taxon>Bacillati</taxon>
        <taxon>Actinomycetota</taxon>
        <taxon>Actinomycetes</taxon>
        <taxon>Frankiales</taxon>
        <taxon>Frankiaceae</taxon>
        <taxon>Parafrankia</taxon>
    </lineage>
</organism>
<dbReference type="RefSeq" id="WP_054571113.1">
    <property type="nucleotide sequence ID" value="NZ_FAOZ01000025.1"/>
</dbReference>
<sequence length="543" mass="59363">MASQADRVALFAAIRRDLRDGMSSRAIAQKYRVSRHTVAAAAASAWPEPRKKPPPRGSRLDEYAAVIDEMLRADLDAPRKQRHTATRITDRLVAEHGAVGVTYRMVRLYVSERRPQIWAEAGRGPQRGFIIQSHQPGMEAEVDFGEVAIRLRGELVKCALFSLRMSYSGKSVHRVFSSAGQEAFLEGHVHAFDVLGGVPRGKIRYDNLKAAVATVLGPDRGRVEAARWTAFRSHYGVEAFYCRPGLDGAHEKGGVEGDIGWFRRNHLVPVPEVDSLAELNGMIDRWDTEDDGRRIGARARTVADDFATEAPLLAPLPDERFPTALVATVRVDRYAQVMVRTNRYSVPARLIGRRLRVEAGASEIVIYDGRAEVARHERLSGRMSTRLELDHYLEILLRKPGALPGATVLEQARAAGKFTPVHDAWWAAARKTHGDAEGTRALIGVLLLGRHLPAEHLVAGLATALRAGALTVDAVALEARKAAEADQHPPADEPPTATGPKATVSSLTVRRLTALPSDTRPLPSVAAYDQLLRHPRPGAGGTS</sequence>
<feature type="domain" description="Transposase for insertion sequence element IS21-like C-terminal" evidence="2">
    <location>
        <begin position="316"/>
        <end position="385"/>
    </location>
</feature>
<dbReference type="EMBL" id="FAOZ01000025">
    <property type="protein sequence ID" value="CUU59122.1"/>
    <property type="molecule type" value="Genomic_DNA"/>
</dbReference>
<keyword evidence="4" id="KW-1185">Reference proteome</keyword>
<evidence type="ECO:0000259" key="2">
    <source>
        <dbReference type="Pfam" id="PF22483"/>
    </source>
</evidence>
<dbReference type="Proteomes" id="UP000198802">
    <property type="component" value="Unassembled WGS sequence"/>
</dbReference>
<dbReference type="PANTHER" id="PTHR35004">
    <property type="entry name" value="TRANSPOSASE RV3428C-RELATED"/>
    <property type="match status" value="1"/>
</dbReference>
<evidence type="ECO:0000313" key="3">
    <source>
        <dbReference type="EMBL" id="CUU59122.1"/>
    </source>
</evidence>
<evidence type="ECO:0000256" key="1">
    <source>
        <dbReference type="SAM" id="MobiDB-lite"/>
    </source>
</evidence>
<protein>
    <submittedName>
        <fullName evidence="3">Transposase</fullName>
    </submittedName>
</protein>
<dbReference type="InterPro" id="IPR054353">
    <property type="entry name" value="IstA-like_C"/>
</dbReference>
<accession>A0A0S4QVT7</accession>
<reference evidence="4" key="1">
    <citation type="submission" date="2015-11" db="EMBL/GenBank/DDBJ databases">
        <authorList>
            <person name="Varghese N."/>
        </authorList>
    </citation>
    <scope>NUCLEOTIDE SEQUENCE [LARGE SCALE GENOMIC DNA]</scope>
    <source>
        <strain evidence="4">DSM 45899</strain>
    </source>
</reference>